<dbReference type="Gene3D" id="2.60.40.10">
    <property type="entry name" value="Immunoglobulins"/>
    <property type="match status" value="1"/>
</dbReference>
<dbReference type="NCBIfam" id="NF033510">
    <property type="entry name" value="Ca_tandemer"/>
    <property type="match status" value="1"/>
</dbReference>
<sequence>MNGKTYTTTVGSDGSWSVTVPAAEAKNLADGSWTVAVSGKDAAGNTISASETLVVDTKAPTLDAGYPSADDNIINAG</sequence>
<reference evidence="2 3" key="1">
    <citation type="submission" date="2018-06" db="EMBL/GenBank/DDBJ databases">
        <authorList>
            <consortium name="Pathogen Informatics"/>
            <person name="Doyle S."/>
        </authorList>
    </citation>
    <scope>NUCLEOTIDE SEQUENCE [LARGE SCALE GENOMIC DNA]</scope>
    <source>
        <strain evidence="2 3">NCTC12120</strain>
    </source>
</reference>
<protein>
    <recommendedName>
        <fullName evidence="1">Bacterial Ig-like domain-containing protein</fullName>
    </recommendedName>
</protein>
<dbReference type="InterPro" id="IPR044016">
    <property type="entry name" value="Big_13"/>
</dbReference>
<evidence type="ECO:0000313" key="2">
    <source>
        <dbReference type="EMBL" id="SQC93553.1"/>
    </source>
</evidence>
<accession>A0A2X3JC96</accession>
<proteinExistence type="predicted"/>
<evidence type="ECO:0000259" key="1">
    <source>
        <dbReference type="Pfam" id="PF19077"/>
    </source>
</evidence>
<dbReference type="InterPro" id="IPR013783">
    <property type="entry name" value="Ig-like_fold"/>
</dbReference>
<dbReference type="AlphaFoldDB" id="A0A2X3JC96"/>
<organism evidence="2 3">
    <name type="scientific">Cedecea neteri</name>
    <dbReference type="NCBI Taxonomy" id="158822"/>
    <lineage>
        <taxon>Bacteria</taxon>
        <taxon>Pseudomonadati</taxon>
        <taxon>Pseudomonadota</taxon>
        <taxon>Gammaproteobacteria</taxon>
        <taxon>Enterobacterales</taxon>
        <taxon>Enterobacteriaceae</taxon>
        <taxon>Cedecea</taxon>
    </lineage>
</organism>
<gene>
    <name evidence="2" type="ORF">NCTC12120_06667</name>
</gene>
<dbReference type="Pfam" id="PF19077">
    <property type="entry name" value="Big_13"/>
    <property type="match status" value="1"/>
</dbReference>
<name>A0A2X3JC96_9ENTR</name>
<feature type="domain" description="Bacterial Ig-like" evidence="1">
    <location>
        <begin position="2"/>
        <end position="57"/>
    </location>
</feature>
<dbReference type="Proteomes" id="UP000251197">
    <property type="component" value="Unassembled WGS sequence"/>
</dbReference>
<dbReference type="EMBL" id="UAVU01000010">
    <property type="protein sequence ID" value="SQC93553.1"/>
    <property type="molecule type" value="Genomic_DNA"/>
</dbReference>
<evidence type="ECO:0000313" key="3">
    <source>
        <dbReference type="Proteomes" id="UP000251197"/>
    </source>
</evidence>